<feature type="domain" description="DnaB/C C-terminal" evidence="3">
    <location>
        <begin position="323"/>
        <end position="387"/>
    </location>
</feature>
<gene>
    <name evidence="5" type="ORF">JOC27_002187</name>
</gene>
<name>A0ABS2QBE4_9BACL</name>
<dbReference type="EMBL" id="JAFBEV010000022">
    <property type="protein sequence ID" value="MBM7658725.1"/>
    <property type="molecule type" value="Genomic_DNA"/>
</dbReference>
<reference evidence="5 6" key="1">
    <citation type="submission" date="2021-01" db="EMBL/GenBank/DDBJ databases">
        <title>Genomic Encyclopedia of Type Strains, Phase IV (KMG-IV): sequencing the most valuable type-strain genomes for metagenomic binning, comparative biology and taxonomic classification.</title>
        <authorList>
            <person name="Goeker M."/>
        </authorList>
    </citation>
    <scope>NUCLEOTIDE SEQUENCE [LARGE SCALE GENOMIC DNA]</scope>
    <source>
        <strain evidence="5 6">DSM 100968</strain>
    </source>
</reference>
<dbReference type="RefSeq" id="WP_205007282.1">
    <property type="nucleotide sequence ID" value="NZ_CBCRXA010000007.1"/>
</dbReference>
<dbReference type="InterPro" id="IPR006343">
    <property type="entry name" value="DnaB/C_C"/>
</dbReference>
<accession>A0ABS2QBE4</accession>
<dbReference type="Pfam" id="PF07261">
    <property type="entry name" value="DnaB_2"/>
    <property type="match status" value="1"/>
</dbReference>
<evidence type="ECO:0000313" key="5">
    <source>
        <dbReference type="EMBL" id="MBM7658725.1"/>
    </source>
</evidence>
<dbReference type="Pfam" id="PF25888">
    <property type="entry name" value="WHD_DnaB"/>
    <property type="match status" value="1"/>
</dbReference>
<feature type="compositionally biased region" description="Basic and acidic residues" evidence="2">
    <location>
        <begin position="425"/>
        <end position="435"/>
    </location>
</feature>
<feature type="region of interest" description="Disordered" evidence="2">
    <location>
        <begin position="391"/>
        <end position="446"/>
    </location>
</feature>
<sequence>MIQSWKEVLPGDHYLVRSKGVLHAYDQKVVTCLYQPLIGLEAASLYFTYWQELGMGTDTVSATHHHLMAMLNLPLDSILRARKKLEAVGLLKTLKKKNVDPAFFVYQLNPPLAPNQFFHDEVLPVFLFHQIGARDYQRLSDFFMTEQLPSGDFEDLSATFDDVFESLPSGTHPSLAEQANSDWQENQPASTPVRLKKTFNFKALQGYLSEAIVSEEALTPEVCDVVEKLAFLYQTDPFDMSRAIEAASLHTGTVAIDALRREVRDFYQVEQGPGEQPALVERTQPVSEREIVGKEPQTEEEKLIAWYEAISPYQMLEQLSDGGKPAATDLKLAESLMIDMKLNPGVINVLLHYISKINDHNLNKSFVESVAATWSRAHIRTVPQAMAIARQEKRKRDALKRETKNKKTRTRSVNQNTRQEVVPEWMKKDHAKRPDAQTAISPEEAQKRAKWLEDYLNSI</sequence>
<evidence type="ECO:0000256" key="2">
    <source>
        <dbReference type="SAM" id="MobiDB-lite"/>
    </source>
</evidence>
<dbReference type="Proteomes" id="UP000823201">
    <property type="component" value="Unassembled WGS sequence"/>
</dbReference>
<feature type="domain" description="Replicative helicase loading/DNA remodeling protein DnaB N-terminal winged helix" evidence="4">
    <location>
        <begin position="10"/>
        <end position="261"/>
    </location>
</feature>
<keyword evidence="6" id="KW-1185">Reference proteome</keyword>
<feature type="compositionally biased region" description="Basic and acidic residues" evidence="2">
    <location>
        <begin position="391"/>
        <end position="402"/>
    </location>
</feature>
<proteinExistence type="inferred from homology"/>
<protein>
    <submittedName>
        <fullName evidence="5">Replication initiation and membrane attachment protein</fullName>
    </submittedName>
</protein>
<dbReference type="InterPro" id="IPR058660">
    <property type="entry name" value="WHD_DnaB"/>
</dbReference>
<evidence type="ECO:0000313" key="6">
    <source>
        <dbReference type="Proteomes" id="UP000823201"/>
    </source>
</evidence>
<evidence type="ECO:0000259" key="3">
    <source>
        <dbReference type="Pfam" id="PF07261"/>
    </source>
</evidence>
<comment type="caution">
    <text evidence="5">The sequence shown here is derived from an EMBL/GenBank/DDBJ whole genome shotgun (WGS) entry which is preliminary data.</text>
</comment>
<evidence type="ECO:0000259" key="4">
    <source>
        <dbReference type="Pfam" id="PF25888"/>
    </source>
</evidence>
<comment type="similarity">
    <text evidence="1">Belongs to the DnaB/DnaD family.</text>
</comment>
<evidence type="ECO:0000256" key="1">
    <source>
        <dbReference type="ARBA" id="ARBA00093462"/>
    </source>
</evidence>
<organism evidence="5 6">
    <name type="scientific">Sporolactobacillus spathodeae</name>
    <dbReference type="NCBI Taxonomy" id="1465502"/>
    <lineage>
        <taxon>Bacteria</taxon>
        <taxon>Bacillati</taxon>
        <taxon>Bacillota</taxon>
        <taxon>Bacilli</taxon>
        <taxon>Bacillales</taxon>
        <taxon>Sporolactobacillaceae</taxon>
        <taxon>Sporolactobacillus</taxon>
    </lineage>
</organism>